<dbReference type="GO" id="GO:0006629">
    <property type="term" value="P:lipid metabolic process"/>
    <property type="evidence" value="ECO:0007669"/>
    <property type="project" value="UniProtKB-KW"/>
</dbReference>
<keyword evidence="5" id="KW-0443">Lipid metabolism</keyword>
<dbReference type="OrthoDB" id="3990054at2759"/>
<keyword evidence="6 8" id="KW-0472">Membrane</keyword>
<protein>
    <recommendedName>
        <fullName evidence="11">Adipose-regulatory protein-domain-containing protein</fullName>
    </recommendedName>
</protein>
<evidence type="ECO:0000256" key="3">
    <source>
        <dbReference type="ARBA" id="ARBA00022824"/>
    </source>
</evidence>
<dbReference type="AlphaFoldDB" id="A0A9W8ECL9"/>
<evidence type="ECO:0000256" key="8">
    <source>
        <dbReference type="SAM" id="Phobius"/>
    </source>
</evidence>
<evidence type="ECO:0000256" key="6">
    <source>
        <dbReference type="ARBA" id="ARBA00023136"/>
    </source>
</evidence>
<dbReference type="GO" id="GO:0005789">
    <property type="term" value="C:endoplasmic reticulum membrane"/>
    <property type="evidence" value="ECO:0007669"/>
    <property type="project" value="UniProtKB-SubCell"/>
</dbReference>
<dbReference type="PANTHER" id="PTHR21212">
    <property type="entry name" value="BERNARDINELLI-SEIP CONGENITAL LIPODYSTROPHY 2 HOMOLOG BSCL2 PROTEIN"/>
    <property type="match status" value="1"/>
</dbReference>
<organism evidence="9 10">
    <name type="scientific">Dimargaris verticillata</name>
    <dbReference type="NCBI Taxonomy" id="2761393"/>
    <lineage>
        <taxon>Eukaryota</taxon>
        <taxon>Fungi</taxon>
        <taxon>Fungi incertae sedis</taxon>
        <taxon>Zoopagomycota</taxon>
        <taxon>Kickxellomycotina</taxon>
        <taxon>Dimargaritomycetes</taxon>
        <taxon>Dimargaritales</taxon>
        <taxon>Dimargaritaceae</taxon>
        <taxon>Dimargaris</taxon>
    </lineage>
</organism>
<evidence type="ECO:0000313" key="10">
    <source>
        <dbReference type="Proteomes" id="UP001151582"/>
    </source>
</evidence>
<dbReference type="PANTHER" id="PTHR21212:SF0">
    <property type="entry name" value="SEIPIN"/>
    <property type="match status" value="1"/>
</dbReference>
<dbReference type="Pfam" id="PF06775">
    <property type="entry name" value="Seipin"/>
    <property type="match status" value="1"/>
</dbReference>
<reference evidence="9" key="1">
    <citation type="submission" date="2022-07" db="EMBL/GenBank/DDBJ databases">
        <title>Phylogenomic reconstructions and comparative analyses of Kickxellomycotina fungi.</title>
        <authorList>
            <person name="Reynolds N.K."/>
            <person name="Stajich J.E."/>
            <person name="Barry K."/>
            <person name="Grigoriev I.V."/>
            <person name="Crous P."/>
            <person name="Smith M.E."/>
        </authorList>
    </citation>
    <scope>NUCLEOTIDE SEQUENCE</scope>
    <source>
        <strain evidence="9">RSA 567</strain>
    </source>
</reference>
<evidence type="ECO:0000256" key="1">
    <source>
        <dbReference type="ARBA" id="ARBA00004477"/>
    </source>
</evidence>
<feature type="compositionally biased region" description="Low complexity" evidence="7">
    <location>
        <begin position="301"/>
        <end position="312"/>
    </location>
</feature>
<evidence type="ECO:0000256" key="5">
    <source>
        <dbReference type="ARBA" id="ARBA00023098"/>
    </source>
</evidence>
<feature type="transmembrane region" description="Helical" evidence="8">
    <location>
        <begin position="26"/>
        <end position="53"/>
    </location>
</feature>
<name>A0A9W8ECL9_9FUNG</name>
<keyword evidence="3" id="KW-0256">Endoplasmic reticulum</keyword>
<accession>A0A9W8ECL9</accession>
<dbReference type="GO" id="GO:0140042">
    <property type="term" value="P:lipid droplet formation"/>
    <property type="evidence" value="ECO:0007669"/>
    <property type="project" value="UniProtKB-ARBA"/>
</dbReference>
<evidence type="ECO:0000256" key="4">
    <source>
        <dbReference type="ARBA" id="ARBA00022989"/>
    </source>
</evidence>
<comment type="caution">
    <text evidence="9">The sequence shown here is derived from an EMBL/GenBank/DDBJ whole genome shotgun (WGS) entry which is preliminary data.</text>
</comment>
<dbReference type="CDD" id="cd23995">
    <property type="entry name" value="Seipin_BSCL2_like"/>
    <property type="match status" value="1"/>
</dbReference>
<keyword evidence="10" id="KW-1185">Reference proteome</keyword>
<feature type="region of interest" description="Disordered" evidence="7">
    <location>
        <begin position="290"/>
        <end position="318"/>
    </location>
</feature>
<dbReference type="InterPro" id="IPR009617">
    <property type="entry name" value="Seipin"/>
</dbReference>
<evidence type="ECO:0000313" key="9">
    <source>
        <dbReference type="EMBL" id="KAJ1976341.1"/>
    </source>
</evidence>
<keyword evidence="4 8" id="KW-1133">Transmembrane helix</keyword>
<evidence type="ECO:0008006" key="11">
    <source>
        <dbReference type="Google" id="ProtNLM"/>
    </source>
</evidence>
<proteinExistence type="predicted"/>
<comment type="subcellular location">
    <subcellularLocation>
        <location evidence="1">Endoplasmic reticulum membrane</location>
        <topology evidence="1">Multi-pass membrane protein</topology>
    </subcellularLocation>
</comment>
<evidence type="ECO:0000256" key="2">
    <source>
        <dbReference type="ARBA" id="ARBA00022692"/>
    </source>
</evidence>
<keyword evidence="2 8" id="KW-0812">Transmembrane</keyword>
<dbReference type="Proteomes" id="UP001151582">
    <property type="component" value="Unassembled WGS sequence"/>
</dbReference>
<gene>
    <name evidence="9" type="ORF">H4R34_004014</name>
</gene>
<dbReference type="EMBL" id="JANBQB010000440">
    <property type="protein sequence ID" value="KAJ1976341.1"/>
    <property type="molecule type" value="Genomic_DNA"/>
</dbReference>
<evidence type="ECO:0000256" key="7">
    <source>
        <dbReference type="SAM" id="MobiDB-lite"/>
    </source>
</evidence>
<feature type="transmembrane region" description="Helical" evidence="8">
    <location>
        <begin position="226"/>
        <end position="254"/>
    </location>
</feature>
<sequence length="318" mass="35077">MVLLRSITDPQTWAPYNVDRATVKHWLVQCILASAALVAMLSIAVGLYGLLYYTFIPPQSKQFPAYLQYPQGTAAGSKVPAATARVPISSNNRAQVLSSTQTYTVSVDLVVPTSPANRRQGNFMVGLDLVGSSGDKCYSEQRPALLPYQSTVVRAIRTLFQALPLALQWTREAQDVRVVMAEAYTDARYNPAVEAYVAISNPALQVYSARVSFDIQYSGLRYWMYYWPWTSATAFVALALFWQMVLALFSWHILSTYIYGPVPMPEDQRPLISRSTLSSLSGAIDHQQPLAPAVQSPPVVEPISETPSTSSPRLSASD</sequence>